<accession>A0ABW2HJX8</accession>
<keyword evidence="3" id="KW-1185">Reference proteome</keyword>
<evidence type="ECO:0000313" key="3">
    <source>
        <dbReference type="Proteomes" id="UP001596507"/>
    </source>
</evidence>
<evidence type="ECO:0000313" key="2">
    <source>
        <dbReference type="EMBL" id="MFC7269971.1"/>
    </source>
</evidence>
<protein>
    <recommendedName>
        <fullName evidence="4">Fimbrial assembly protein (PilN)</fullName>
    </recommendedName>
</protein>
<comment type="caution">
    <text evidence="2">The sequence shown here is derived from an EMBL/GenBank/DDBJ whole genome shotgun (WGS) entry which is preliminary data.</text>
</comment>
<evidence type="ECO:0000256" key="1">
    <source>
        <dbReference type="SAM" id="Phobius"/>
    </source>
</evidence>
<proteinExistence type="predicted"/>
<keyword evidence="1" id="KW-0472">Membrane</keyword>
<name>A0ABW2HJX8_9MICO</name>
<sequence length="217" mass="23155">MSVNTSTITFGGAPRVNLMPRAETERREKTALLRRWGWAIVGALLVVVAVTAAMYVYQWSADSTLDSENTRTNTLLTQLAGLTDVKEALALESELSDFRVDAMATDLDWPAAVVEIIDVLPKGVTIGGFDLTVGAVPAGEDPAVEKGLIGSFTLIASSPDEIVDLIRDTRALDSVIAADGPQVASASTEDGDYTYTLTVTFDQSLYTGDFAAEEDSE</sequence>
<evidence type="ECO:0008006" key="4">
    <source>
        <dbReference type="Google" id="ProtNLM"/>
    </source>
</evidence>
<keyword evidence="1" id="KW-0812">Transmembrane</keyword>
<organism evidence="2 3">
    <name type="scientific">Microbacterium fluvii</name>
    <dbReference type="NCBI Taxonomy" id="415215"/>
    <lineage>
        <taxon>Bacteria</taxon>
        <taxon>Bacillati</taxon>
        <taxon>Actinomycetota</taxon>
        <taxon>Actinomycetes</taxon>
        <taxon>Micrococcales</taxon>
        <taxon>Microbacteriaceae</taxon>
        <taxon>Microbacterium</taxon>
    </lineage>
</organism>
<feature type="transmembrane region" description="Helical" evidence="1">
    <location>
        <begin position="36"/>
        <end position="57"/>
    </location>
</feature>
<dbReference type="EMBL" id="JBHTBE010000003">
    <property type="protein sequence ID" value="MFC7269971.1"/>
    <property type="molecule type" value="Genomic_DNA"/>
</dbReference>
<dbReference type="Proteomes" id="UP001596507">
    <property type="component" value="Unassembled WGS sequence"/>
</dbReference>
<dbReference type="RefSeq" id="WP_262874879.1">
    <property type="nucleotide sequence ID" value="NZ_BAABKW010000013.1"/>
</dbReference>
<reference evidence="3" key="1">
    <citation type="journal article" date="2019" name="Int. J. Syst. Evol. Microbiol.">
        <title>The Global Catalogue of Microorganisms (GCM) 10K type strain sequencing project: providing services to taxonomists for standard genome sequencing and annotation.</title>
        <authorList>
            <consortium name="The Broad Institute Genomics Platform"/>
            <consortium name="The Broad Institute Genome Sequencing Center for Infectious Disease"/>
            <person name="Wu L."/>
            <person name="Ma J."/>
        </authorList>
    </citation>
    <scope>NUCLEOTIDE SEQUENCE [LARGE SCALE GENOMIC DNA]</scope>
    <source>
        <strain evidence="3">CGMCC 1.15772</strain>
    </source>
</reference>
<keyword evidence="1" id="KW-1133">Transmembrane helix</keyword>
<gene>
    <name evidence="2" type="ORF">ACFQRL_13485</name>
</gene>